<dbReference type="Gene3D" id="1.10.357.150">
    <property type="match status" value="1"/>
</dbReference>
<feature type="domain" description="Retrograde transport protein Dsl1 C-terminal" evidence="2">
    <location>
        <begin position="608"/>
        <end position="746"/>
    </location>
</feature>
<dbReference type="InterPro" id="IPR046362">
    <property type="entry name" value="Zw10/DSL1_C_sf"/>
</dbReference>
<evidence type="ECO:0000313" key="4">
    <source>
        <dbReference type="Proteomes" id="UP000092555"/>
    </source>
</evidence>
<evidence type="ECO:0000313" key="3">
    <source>
        <dbReference type="EMBL" id="OBA21692.1"/>
    </source>
</evidence>
<feature type="compositionally biased region" description="Acidic residues" evidence="1">
    <location>
        <begin position="406"/>
        <end position="424"/>
    </location>
</feature>
<dbReference type="EMBL" id="LXTC01000003">
    <property type="protein sequence ID" value="OBA21692.1"/>
    <property type="molecule type" value="Genomic_DNA"/>
</dbReference>
<sequence length="747" mass="84373">MSFTVELANKESELAHVEEAIADLVSGICVLDLANDPALVLPDAKTPSKNEKDMHPSTIYDLNAKLKDIELASGQLNELWVVKNLLREIEVALDSVSGDDTSCDREDLLSIIANLEKLHGKVSKLSQSNLTIAASMKVEYERYLHDFSATLVHIFHRFIPESPGPIFTVHRKIGDSNTSLGFEEFVDAASKFDTLNPPGEVPEILNSLKSDWARLILEPLISEHCTLQLSHSESETQTLEMSLIDSLSQFSMDSFLHSLQCFVRFINTTNLQSFKNSFSTKISNSLADVISRNIRSFTEHGERLTPELMLTLELLSTSGWNVPLRNIFMAHSDIHETLKDLHLNWITDKYIDELRSVFTDLHFDEDLQNQRIVTQQIEIQTPISVPHEPIPRKNSEPLNALSTDNVSEELEWDDNWGSDDEEELEKATGASVKSDAWDENWDDGWSDDGAEQSETASSLPQSAPEPRTQPKTSSQETNITPNPQSHIETHTFVVSAIPEKLSRLLASFEEETGGADPRILADTIISLALISYPPVSQLFLVLNDLRSVEGQTLYLRECIETEWRLFRQSFSNDVSKVLMKPGLMDCEREDDNLGSESSFDSISQLGTMLEGLTNSQLQYTNSHELKLFVLQVLNLVNNIVLQKILRCDEITEYRSEEFTRYLENLQLMEAGVLAKFGEDIAVLATTNKIMQTKFLINNHLKSIMEYFYQGELYDFSTEELVGVIKSVFIPSDLRQNCLDEIIDVRNS</sequence>
<dbReference type="AlphaFoldDB" id="A0A1A0HCS7"/>
<feature type="compositionally biased region" description="Acidic residues" evidence="1">
    <location>
        <begin position="437"/>
        <end position="451"/>
    </location>
</feature>
<feature type="region of interest" description="Disordered" evidence="1">
    <location>
        <begin position="383"/>
        <end position="486"/>
    </location>
</feature>
<dbReference type="STRING" id="869754.A0A1A0HCS7"/>
<feature type="compositionally biased region" description="Polar residues" evidence="1">
    <location>
        <begin position="396"/>
        <end position="405"/>
    </location>
</feature>
<dbReference type="InterPro" id="IPR021876">
    <property type="entry name" value="Dsl1_C"/>
</dbReference>
<dbReference type="Proteomes" id="UP000092555">
    <property type="component" value="Unassembled WGS sequence"/>
</dbReference>
<evidence type="ECO:0000256" key="1">
    <source>
        <dbReference type="SAM" id="MobiDB-lite"/>
    </source>
</evidence>
<comment type="caution">
    <text evidence="3">The sequence shown here is derived from an EMBL/GenBank/DDBJ whole genome shotgun (WGS) entry which is preliminary data.</text>
</comment>
<dbReference type="RefSeq" id="XP_018712202.1">
    <property type="nucleotide sequence ID" value="XM_018855995.1"/>
</dbReference>
<dbReference type="GeneID" id="30028971"/>
<feature type="compositionally biased region" description="Polar residues" evidence="1">
    <location>
        <begin position="469"/>
        <end position="486"/>
    </location>
</feature>
<feature type="compositionally biased region" description="Polar residues" evidence="1">
    <location>
        <begin position="452"/>
        <end position="461"/>
    </location>
</feature>
<accession>A0A1A0HCS7</accession>
<dbReference type="OrthoDB" id="534815at2759"/>
<proteinExistence type="predicted"/>
<protein>
    <recommendedName>
        <fullName evidence="2">Retrograde transport protein Dsl1 C-terminal domain-containing protein</fullName>
    </recommendedName>
</protein>
<reference evidence="3 4" key="1">
    <citation type="submission" date="2016-05" db="EMBL/GenBank/DDBJ databases">
        <title>Comparative genomics of biotechnologically important yeasts.</title>
        <authorList>
            <consortium name="DOE Joint Genome Institute"/>
            <person name="Riley R."/>
            <person name="Haridas S."/>
            <person name="Wolfe K.H."/>
            <person name="Lopes M.R."/>
            <person name="Hittinger C.T."/>
            <person name="Goker M."/>
            <person name="Salamov A."/>
            <person name="Wisecaver J."/>
            <person name="Long T.M."/>
            <person name="Aerts A.L."/>
            <person name="Barry K."/>
            <person name="Choi C."/>
            <person name="Clum A."/>
            <person name="Coughlan A.Y."/>
            <person name="Deshpande S."/>
            <person name="Douglass A.P."/>
            <person name="Hanson S.J."/>
            <person name="Klenk H.-P."/>
            <person name="LaButti K."/>
            <person name="Lapidus A."/>
            <person name="Lindquist E."/>
            <person name="Lipzen A."/>
            <person name="Meier-kolthoff J.P."/>
            <person name="Ohm R.A."/>
            <person name="Otillar R.P."/>
            <person name="Pangilinan J."/>
            <person name="Peng Y."/>
            <person name="Rokas A."/>
            <person name="Rosa C.A."/>
            <person name="Scheuner C."/>
            <person name="Sibirny A.A."/>
            <person name="Slot J.C."/>
            <person name="Stielow J.B."/>
            <person name="Sun H."/>
            <person name="Kurtzman C.P."/>
            <person name="Blackwell M."/>
            <person name="Grigoriev I.V."/>
            <person name="Jeffries T.W."/>
        </authorList>
    </citation>
    <scope>NUCLEOTIDE SEQUENCE [LARGE SCALE GENOMIC DNA]</scope>
    <source>
        <strain evidence="3 4">NRRL YB-4993</strain>
    </source>
</reference>
<keyword evidence="4" id="KW-1185">Reference proteome</keyword>
<organism evidence="3 4">
    <name type="scientific">Metschnikowia bicuspidata var. bicuspidata NRRL YB-4993</name>
    <dbReference type="NCBI Taxonomy" id="869754"/>
    <lineage>
        <taxon>Eukaryota</taxon>
        <taxon>Fungi</taxon>
        <taxon>Dikarya</taxon>
        <taxon>Ascomycota</taxon>
        <taxon>Saccharomycotina</taxon>
        <taxon>Pichiomycetes</taxon>
        <taxon>Metschnikowiaceae</taxon>
        <taxon>Metschnikowia</taxon>
    </lineage>
</organism>
<gene>
    <name evidence="3" type="ORF">METBIDRAFT_32165</name>
</gene>
<dbReference type="Pfam" id="PF11989">
    <property type="entry name" value="Dsl1_C"/>
    <property type="match status" value="1"/>
</dbReference>
<name>A0A1A0HCS7_9ASCO</name>
<evidence type="ECO:0000259" key="2">
    <source>
        <dbReference type="Pfam" id="PF11989"/>
    </source>
</evidence>